<feature type="signal peptide" evidence="1">
    <location>
        <begin position="1"/>
        <end position="26"/>
    </location>
</feature>
<evidence type="ECO:0000256" key="1">
    <source>
        <dbReference type="SAM" id="SignalP"/>
    </source>
</evidence>
<dbReference type="OrthoDB" id="5368544at2"/>
<name>A0A4Z0F790_9GAMM</name>
<keyword evidence="3" id="KW-1185">Reference proteome</keyword>
<dbReference type="AlphaFoldDB" id="A0A4Z0F790"/>
<accession>A0A4Z0F790</accession>
<evidence type="ECO:0000313" key="3">
    <source>
        <dbReference type="Proteomes" id="UP000297890"/>
    </source>
</evidence>
<dbReference type="SUPFAM" id="SSF53850">
    <property type="entry name" value="Periplasmic binding protein-like II"/>
    <property type="match status" value="1"/>
</dbReference>
<dbReference type="EMBL" id="SRIO01000014">
    <property type="protein sequence ID" value="TFZ81864.1"/>
    <property type="molecule type" value="Genomic_DNA"/>
</dbReference>
<comment type="caution">
    <text evidence="2">The sequence shown here is derived from an EMBL/GenBank/DDBJ whole genome shotgun (WGS) entry which is preliminary data.</text>
</comment>
<organism evidence="2 3">
    <name type="scientific">Candidatus Macondimonas diazotrophica</name>
    <dbReference type="NCBI Taxonomy" id="2305248"/>
    <lineage>
        <taxon>Bacteria</taxon>
        <taxon>Pseudomonadati</taxon>
        <taxon>Pseudomonadota</taxon>
        <taxon>Gammaproteobacteria</taxon>
        <taxon>Chromatiales</taxon>
        <taxon>Ectothiorhodospiraceae</taxon>
        <taxon>Candidatus Macondimonas</taxon>
    </lineage>
</organism>
<evidence type="ECO:0000313" key="2">
    <source>
        <dbReference type="EMBL" id="TFZ81864.1"/>
    </source>
</evidence>
<proteinExistence type="predicted"/>
<protein>
    <submittedName>
        <fullName evidence="2">Phosphate ABC transporter substrate-binding protein</fullName>
    </submittedName>
</protein>
<dbReference type="Proteomes" id="UP000297890">
    <property type="component" value="Unassembled WGS sequence"/>
</dbReference>
<reference evidence="2 3" key="1">
    <citation type="journal article" date="2019" name="ISME J.">
        <title>Candidatus Macondimonas diazotrophica, a novel gammaproteobacterial genus dominating crude-oil-contaminated coastal sediments.</title>
        <authorList>
            <person name="Karthikeyan S."/>
            <person name="Konstantinidis K."/>
        </authorList>
    </citation>
    <scope>NUCLEOTIDE SEQUENCE [LARGE SCALE GENOMIC DNA]</scope>
    <source>
        <strain evidence="2 3">KTK01</strain>
    </source>
</reference>
<keyword evidence="1" id="KW-0732">Signal</keyword>
<dbReference type="Gene3D" id="3.40.190.10">
    <property type="entry name" value="Periplasmic binding protein-like II"/>
    <property type="match status" value="1"/>
</dbReference>
<dbReference type="RefSeq" id="WP_135282342.1">
    <property type="nucleotide sequence ID" value="NZ_SRIO01000014.1"/>
</dbReference>
<sequence>MAILNIRHRCWAVALLLITSSLSATADVVTVVSSQNPLTAISRNEITNIFLGKTNRFPDGQAAIPIDQPDSSSTHEGFYRSIANRRPADIKAYWSKMIFTGRGQPPRVAPDDEAVKEILAGKPQAIGYIDRKSVDPRVKVLEIQ</sequence>
<gene>
    <name evidence="2" type="ORF">E4680_10370</name>
</gene>
<feature type="chain" id="PRO_5021503143" evidence="1">
    <location>
        <begin position="27"/>
        <end position="144"/>
    </location>
</feature>